<evidence type="ECO:0000256" key="2">
    <source>
        <dbReference type="ARBA" id="ARBA00023004"/>
    </source>
</evidence>
<keyword evidence="7" id="KW-1185">Reference proteome</keyword>
<keyword evidence="1 3" id="KW-0479">Metal-binding</keyword>
<dbReference type="Proteomes" id="UP001255856">
    <property type="component" value="Unassembled WGS sequence"/>
</dbReference>
<comment type="subcellular location">
    <subcellularLocation>
        <location evidence="3">Nucleus</location>
    </subcellularLocation>
</comment>
<evidence type="ECO:0000313" key="6">
    <source>
        <dbReference type="EMBL" id="KAK2076244.1"/>
    </source>
</evidence>
<feature type="domain" description="JmjC" evidence="5">
    <location>
        <begin position="111"/>
        <end position="240"/>
    </location>
</feature>
<dbReference type="InterPro" id="IPR003347">
    <property type="entry name" value="JmjC_dom"/>
</dbReference>
<comment type="caution">
    <text evidence="6">The sequence shown here is derived from an EMBL/GenBank/DDBJ whole genome shotgun (WGS) entry which is preliminary data.</text>
</comment>
<dbReference type="GO" id="GO:0032453">
    <property type="term" value="F:histone H3K4 demethylase activity"/>
    <property type="evidence" value="ECO:0007669"/>
    <property type="project" value="TreeGrafter"/>
</dbReference>
<dbReference type="AlphaFoldDB" id="A0AAD9MG77"/>
<comment type="function">
    <text evidence="3">Oxygenase that can act as both a histone lysine demethylase and a ribosomal histidine hydroxylase.</text>
</comment>
<comment type="similarity">
    <text evidence="3">Belongs to the ROX family.</text>
</comment>
<evidence type="ECO:0000313" key="7">
    <source>
        <dbReference type="Proteomes" id="UP001255856"/>
    </source>
</evidence>
<keyword evidence="3" id="KW-0539">Nucleus</keyword>
<accession>A0AAD9MG77</accession>
<dbReference type="Gene3D" id="2.60.120.650">
    <property type="entry name" value="Cupin"/>
    <property type="match status" value="1"/>
</dbReference>
<dbReference type="Pfam" id="PF08007">
    <property type="entry name" value="JmjC_2"/>
    <property type="match status" value="1"/>
</dbReference>
<dbReference type="PROSITE" id="PS51184">
    <property type="entry name" value="JMJC"/>
    <property type="match status" value="1"/>
</dbReference>
<proteinExistence type="inferred from homology"/>
<dbReference type="SUPFAM" id="SSF51197">
    <property type="entry name" value="Clavaminate synthase-like"/>
    <property type="match status" value="1"/>
</dbReference>
<name>A0AAD9MG77_PROWI</name>
<dbReference type="InterPro" id="IPR039994">
    <property type="entry name" value="NO66-like"/>
</dbReference>
<evidence type="ECO:0000259" key="5">
    <source>
        <dbReference type="PROSITE" id="PS51184"/>
    </source>
</evidence>
<keyword evidence="3" id="KW-0805">Transcription regulation</keyword>
<evidence type="ECO:0000256" key="1">
    <source>
        <dbReference type="ARBA" id="ARBA00022723"/>
    </source>
</evidence>
<dbReference type="GO" id="GO:0005506">
    <property type="term" value="F:iron ion binding"/>
    <property type="evidence" value="ECO:0007669"/>
    <property type="project" value="UniProtKB-UniRule"/>
</dbReference>
<dbReference type="EMBL" id="JASFZW010000011">
    <property type="protein sequence ID" value="KAK2076244.1"/>
    <property type="molecule type" value="Genomic_DNA"/>
</dbReference>
<dbReference type="PANTHER" id="PTHR13096:SF8">
    <property type="entry name" value="RIBOSOMAL OXYGENASE 1"/>
    <property type="match status" value="1"/>
</dbReference>
<dbReference type="GO" id="GO:0051864">
    <property type="term" value="F:histone H3K36 demethylase activity"/>
    <property type="evidence" value="ECO:0007669"/>
    <property type="project" value="TreeGrafter"/>
</dbReference>
<dbReference type="GO" id="GO:0005730">
    <property type="term" value="C:nucleolus"/>
    <property type="evidence" value="ECO:0007669"/>
    <property type="project" value="TreeGrafter"/>
</dbReference>
<keyword evidence="3" id="KW-0223">Dioxygenase</keyword>
<dbReference type="EC" id="1.14.11.-" evidence="3"/>
<feature type="region of interest" description="Disordered" evidence="4">
    <location>
        <begin position="404"/>
        <end position="428"/>
    </location>
</feature>
<evidence type="ECO:0000256" key="4">
    <source>
        <dbReference type="SAM" id="MobiDB-lite"/>
    </source>
</evidence>
<keyword evidence="2 3" id="KW-0408">Iron</keyword>
<organism evidence="6 7">
    <name type="scientific">Prototheca wickerhamii</name>
    <dbReference type="NCBI Taxonomy" id="3111"/>
    <lineage>
        <taxon>Eukaryota</taxon>
        <taxon>Viridiplantae</taxon>
        <taxon>Chlorophyta</taxon>
        <taxon>core chlorophytes</taxon>
        <taxon>Trebouxiophyceae</taxon>
        <taxon>Chlorellales</taxon>
        <taxon>Chlorellaceae</taxon>
        <taxon>Prototheca</taxon>
    </lineage>
</organism>
<evidence type="ECO:0000256" key="3">
    <source>
        <dbReference type="RuleBase" id="RU366061"/>
    </source>
</evidence>
<reference evidence="6" key="1">
    <citation type="submission" date="2021-01" db="EMBL/GenBank/DDBJ databases">
        <authorList>
            <person name="Eckstrom K.M.E."/>
        </authorList>
    </citation>
    <scope>NUCLEOTIDE SEQUENCE</scope>
    <source>
        <strain evidence="6">UVCC 0001</strain>
    </source>
</reference>
<keyword evidence="3" id="KW-0804">Transcription</keyword>
<protein>
    <recommendedName>
        <fullName evidence="3">Bifunctional lysine-specific demethylase and histidyl-hydroxylase</fullName>
        <ecNumber evidence="3">1.14.11.-</ecNumber>
    </recommendedName>
</protein>
<dbReference type="PANTHER" id="PTHR13096">
    <property type="entry name" value="MINA53 MYC INDUCED NUCLEAR ANTIGEN"/>
    <property type="match status" value="1"/>
</dbReference>
<gene>
    <name evidence="6" type="ORF">QBZ16_001176</name>
</gene>
<sequence length="453" mass="49596">MEYQVVEMQEAEATMASLRQGTPTLIRRTSHRDYYAGLYSIKEIEQYLKSGTCQYGYNVDVVSYSNGRRHTHNSNDGKAENCLGVVAQHAPVWQRFTKKRCSVRILHPQQQSEALWRVMARLEAELLCCVGCNAYLTPKGSQGFAPHYDDIDAFVLQIEGRKRWRAYSCPDAQHPITMRADYARHELPDPVLEAVLEPGDLLILPRGAVHEAESLPDAPSLHLTLSANQGSTWAALAQEALPAALIKAAAACRDLRLSVEPPQMDSLGRQAVLLDGKGAQYALTPSTRWALVQRNAARLVPGDDPSSVRVVFGTKNDRTTHARGEPAAEDAGVQGSCLEFAAVYEPALALILTGNDFSAQQLAEKLLAPDPTTFAAKLQRTVIGALRSQGLLRRVGAEGELRVEGADEPAQPRGAEVPPGAVASHRLPPQTLRLLRKAKKKNRKKNAALKRAV</sequence>
<keyword evidence="3" id="KW-0560">Oxidoreductase</keyword>
<comment type="cofactor">
    <cofactor evidence="3">
        <name>Fe(2+)</name>
        <dbReference type="ChEBI" id="CHEBI:29033"/>
    </cofactor>
    <text evidence="3">Binds 1 Fe(2+) ion per subunit.</text>
</comment>